<evidence type="ECO:0000313" key="5">
    <source>
        <dbReference type="Proteomes" id="UP001161017"/>
    </source>
</evidence>
<feature type="compositionally biased region" description="Low complexity" evidence="1">
    <location>
        <begin position="744"/>
        <end position="755"/>
    </location>
</feature>
<feature type="compositionally biased region" description="Basic and acidic residues" evidence="1">
    <location>
        <begin position="23"/>
        <end position="36"/>
    </location>
</feature>
<comment type="caution">
    <text evidence="4">The sequence shown here is derived from an EMBL/GenBank/DDBJ whole genome shotgun (WGS) entry which is preliminary data.</text>
</comment>
<dbReference type="InterPro" id="IPR016024">
    <property type="entry name" value="ARM-type_fold"/>
</dbReference>
<proteinExistence type="predicted"/>
<evidence type="ECO:0000256" key="1">
    <source>
        <dbReference type="SAM" id="MobiDB-lite"/>
    </source>
</evidence>
<organism evidence="4 5">
    <name type="scientific">Ramalina farinacea</name>
    <dbReference type="NCBI Taxonomy" id="258253"/>
    <lineage>
        <taxon>Eukaryota</taxon>
        <taxon>Fungi</taxon>
        <taxon>Dikarya</taxon>
        <taxon>Ascomycota</taxon>
        <taxon>Pezizomycotina</taxon>
        <taxon>Lecanoromycetes</taxon>
        <taxon>OSLEUM clade</taxon>
        <taxon>Lecanoromycetidae</taxon>
        <taxon>Lecanorales</taxon>
        <taxon>Lecanorineae</taxon>
        <taxon>Ramalinaceae</taxon>
        <taxon>Ramalina</taxon>
    </lineage>
</organism>
<dbReference type="AlphaFoldDB" id="A0AA43QSG2"/>
<dbReference type="GO" id="GO:0000184">
    <property type="term" value="P:nuclear-transcribed mRNA catabolic process, nonsense-mediated decay"/>
    <property type="evidence" value="ECO:0007669"/>
    <property type="project" value="TreeGrafter"/>
</dbReference>
<feature type="domain" description="MIF4G-like type 2" evidence="3">
    <location>
        <begin position="475"/>
        <end position="725"/>
    </location>
</feature>
<dbReference type="Pfam" id="PF09088">
    <property type="entry name" value="MIF4G_like"/>
    <property type="match status" value="2"/>
</dbReference>
<dbReference type="EMBL" id="JAPUFD010000015">
    <property type="protein sequence ID" value="MDI1491796.1"/>
    <property type="molecule type" value="Genomic_DNA"/>
</dbReference>
<feature type="domain" description="MIF4G-like type 1" evidence="2">
    <location>
        <begin position="425"/>
        <end position="458"/>
    </location>
</feature>
<evidence type="ECO:0000259" key="2">
    <source>
        <dbReference type="Pfam" id="PF09088"/>
    </source>
</evidence>
<name>A0AA43QSG2_9LECA</name>
<dbReference type="PANTHER" id="PTHR12412:SF2">
    <property type="entry name" value="NUCLEAR CAP-BINDING PROTEIN SUBUNIT 1"/>
    <property type="match status" value="1"/>
</dbReference>
<reference evidence="4" key="1">
    <citation type="journal article" date="2023" name="Genome Biol. Evol.">
        <title>First Whole Genome Sequence and Flow Cytometry Genome Size Data for the Lichen-Forming Fungus Ramalina farinacea (Ascomycota).</title>
        <authorList>
            <person name="Llewellyn T."/>
            <person name="Mian S."/>
            <person name="Hill R."/>
            <person name="Leitch I.J."/>
            <person name="Gaya E."/>
        </authorList>
    </citation>
    <scope>NUCLEOTIDE SEQUENCE</scope>
    <source>
        <strain evidence="4">LIQ254RAFAR</strain>
    </source>
</reference>
<evidence type="ECO:0000313" key="4">
    <source>
        <dbReference type="EMBL" id="MDI1491796.1"/>
    </source>
</evidence>
<dbReference type="Pfam" id="PF09090">
    <property type="entry name" value="MIF4G_like_2"/>
    <property type="match status" value="1"/>
</dbReference>
<dbReference type="SUPFAM" id="SSF48371">
    <property type="entry name" value="ARM repeat"/>
    <property type="match status" value="3"/>
</dbReference>
<gene>
    <name evidence="4" type="primary">cbc1</name>
    <name evidence="4" type="ORF">OHK93_003007</name>
</gene>
<dbReference type="Gene3D" id="1.25.40.180">
    <property type="match status" value="4"/>
</dbReference>
<dbReference type="GO" id="GO:0005846">
    <property type="term" value="C:nuclear cap binding complex"/>
    <property type="evidence" value="ECO:0007669"/>
    <property type="project" value="InterPro"/>
</dbReference>
<keyword evidence="5" id="KW-1185">Reference proteome</keyword>
<dbReference type="InterPro" id="IPR027159">
    <property type="entry name" value="CBP80"/>
</dbReference>
<dbReference type="InterPro" id="IPR015172">
    <property type="entry name" value="MIF4G-like_typ-1"/>
</dbReference>
<protein>
    <submittedName>
        <fullName evidence="4">Nuclear cap-binding protein subunit 1</fullName>
    </submittedName>
</protein>
<dbReference type="GO" id="GO:0000339">
    <property type="term" value="F:RNA cap binding"/>
    <property type="evidence" value="ECO:0007669"/>
    <property type="project" value="InterPro"/>
</dbReference>
<feature type="region of interest" description="Disordered" evidence="1">
    <location>
        <begin position="743"/>
        <end position="774"/>
    </location>
</feature>
<evidence type="ECO:0000259" key="3">
    <source>
        <dbReference type="Pfam" id="PF09090"/>
    </source>
</evidence>
<dbReference type="GO" id="GO:0005634">
    <property type="term" value="C:nucleus"/>
    <property type="evidence" value="ECO:0007669"/>
    <property type="project" value="TreeGrafter"/>
</dbReference>
<dbReference type="Proteomes" id="UP001161017">
    <property type="component" value="Unassembled WGS sequence"/>
</dbReference>
<dbReference type="PANTHER" id="PTHR12412">
    <property type="entry name" value="CAP BINDING PROTEIN"/>
    <property type="match status" value="1"/>
</dbReference>
<feature type="region of interest" description="Disordered" evidence="1">
    <location>
        <begin position="1"/>
        <end position="36"/>
    </location>
</feature>
<sequence>MTDYERRPGGSRGGYHNNRKRRFREDDDYDRRQQRRRYEEPLPVRIRKQLLAIAESPLKSKDEEITLISQTIVENCEDEQIRALHLDLTIQLVTEQPLKIPFLAGLVLALNQHKAEIAQDVLRRAASELQKHLGAGAWREVKLMLRFVACMHPLLEGDGIFLIFEELFARAVDLQTASSEDSLGLELVKIILLTLPYVMAMNPEASKEQASAILDKTDIIALTPHPLYALVDPYPGKTNGEGKEAQSYIGLLQRQLQSEAEQGWPLTCVPRPWNPMDGFNAADSSPRHVLASIVVPSPVPTGSRPRLPEVYFSVYADQEMETVPPPTSIASSLVRDSLIDTINLIDYNRNATAKFLIDLDCYFAEDTFVKRATQFDKLRNVEEGKSTWKPEDVIVDAVFSQLLQLPAPEHKLVYYHAVLTEAYAGLSASHPRKAFIIGALEKEIRLSFAARIRGTLPEPYRPLISEAKEDDTPPFKYSSDQTPYAEPARQLLQLLKTKASDEQLQSCLDSIHDTASSLGVVDPLVPVTDAYVTAICYLGSKSLSHVLSQIERCRERLLRIGSQSEVSRRQIISSVMEYWNEKPGVGVNVVDKLLNYTILTPASVIQWALGDHLGKGQILTQAHVYEVIASTITKVTGRIHQIVVARNSPKLSADERAVFDITLNGERENLEKLFNLIEDALVGIAEGSNDVMAEGADQDTEEEARLREWGQRWLRVIRRKRGVEEAWIMEMLQPTENMMEDVIGDGANGSASDGSFVRNGAPLGADNDPADEIL</sequence>
<accession>A0AA43QSG2</accession>
<dbReference type="GO" id="GO:0006406">
    <property type="term" value="P:mRNA export from nucleus"/>
    <property type="evidence" value="ECO:0007669"/>
    <property type="project" value="InterPro"/>
</dbReference>
<feature type="domain" description="MIF4G-like type 1" evidence="2">
    <location>
        <begin position="324"/>
        <end position="422"/>
    </location>
</feature>
<dbReference type="InterPro" id="IPR015174">
    <property type="entry name" value="MIF4G-like_typ-2"/>
</dbReference>
<dbReference type="GO" id="GO:0003729">
    <property type="term" value="F:mRNA binding"/>
    <property type="evidence" value="ECO:0007669"/>
    <property type="project" value="TreeGrafter"/>
</dbReference>
<dbReference type="FunFam" id="1.25.40.180:FF:000045">
    <property type="entry name" value="snRNA cap binding complex subunit (Gcr3), putative"/>
    <property type="match status" value="1"/>
</dbReference>